<protein>
    <submittedName>
        <fullName evidence="2">Uncharacterized protein</fullName>
    </submittedName>
</protein>
<evidence type="ECO:0000256" key="1">
    <source>
        <dbReference type="SAM" id="Phobius"/>
    </source>
</evidence>
<keyword evidence="1" id="KW-0472">Membrane</keyword>
<organism evidence="2">
    <name type="scientific">uncultured Caudovirales phage</name>
    <dbReference type="NCBI Taxonomy" id="2100421"/>
    <lineage>
        <taxon>Viruses</taxon>
        <taxon>Duplodnaviria</taxon>
        <taxon>Heunggongvirae</taxon>
        <taxon>Uroviricota</taxon>
        <taxon>Caudoviricetes</taxon>
        <taxon>Peduoviridae</taxon>
        <taxon>Maltschvirus</taxon>
        <taxon>Maltschvirus maltsch</taxon>
    </lineage>
</organism>
<accession>A0A6J5MHG6</accession>
<gene>
    <name evidence="2" type="ORF">UFOVP458_45</name>
</gene>
<feature type="transmembrane region" description="Helical" evidence="1">
    <location>
        <begin position="50"/>
        <end position="67"/>
    </location>
</feature>
<dbReference type="EMBL" id="LR796437">
    <property type="protein sequence ID" value="CAB4144560.1"/>
    <property type="molecule type" value="Genomic_DNA"/>
</dbReference>
<keyword evidence="1" id="KW-1133">Transmembrane helix</keyword>
<sequence>MEEIKAPKKERKFLKAVGNIAKVLANELVMGIARKFIGKAIDKVGNKRQGLLIVLIILASSFAIAQYPTTGNKQRLGFQTTGDGLTWRGSISDTAFIQPINNQSAWVILDTINLKFYTFDFTSNAWNLVGGASGLTMPFDSITFNTAKDGTVGVGEVEYNDTQGSLIQGLKGGLVTNVIGQQLHQRVNNRTGASLAKGTVVYLAGSQGNRITVAKALGVTDAFSANTFGIVAEDILNNQSGYVITEGLITGLNTSALVEDSAVYLSPTVAGALTSTKPQAPQHTVYIGVCVKSNAGSGELFVKIRNGQELDELHDVRITSPVNKASLYYFGGLWRDTTAALLVSDTASMLANYATKAYADTTGRLYARQDYTTGVTSSTLTWTQTDTLIPGGVNVIQVYRNGQILLPSQYTIPTSTSVIIAASSFKVNDNYTVIFPRGGGAGSGGGSGSLTSISAGTGITVSPNPITTTGVVSADLSVLMELTDTSLLNLTTRFASKLNTTDTASLSNRINAKGNGTVTSVATGYGLTGGTITTTGTLRVDSNTVYNYVRDSIVKVRIGNDTIKILKQEYDNVTSDTLVWTTTVKFPIQLRAYILLFRNGQLLINDQFSIIDTNKIKVAASSYKLGENYTLVTVSGIGSAGVSQTGNPIYPEAGIAVSTGTTWTTSIPNNSTNWNTAFTDRLKWDGGSTGLVPSTGRTSLGGTTIGQSMFTLTNPSTISFPRFNGDNTITARSAANFRSDIGAGSVTTVTVAAGTPLSIQNNTTTPEISMAAASGSVNGYLLSTDWTTFNGKQNALSNASASVSGILTSTDWTIFNNKQNALTNPVTGTGTNNYIPKFTTTGSTIGNSTLIDNGTTISTASILSTTNYAALDAGNNTHRLTNTLSGNQTWTPSAGFLTSYFNNNVSGGWYYNTLVDNSGFPILSILSTSNDRKKSGITLNSQETANGTYSPAITFSSLSNSTSYYSAYAAIIGKKTGVGGPTGSDGNWNTGHIEFYGTTQATDVNGGVMLNSPSMTLGVGVGIGYNAPPTIKGRLTVLEKLGINQPTPAFALDVSGTANITGATTLGSTLAVTNAVTLSTTTATPASLLGKSTGNVVGNVRLTSPFILTGDSLNLGTVPISKGGTGATSASAARTSLDVDYLFIEVSAGSSVSITRNRISLVNTGTFTTTSIDLTPATNGRIYMIKNLAVGSVVSSASNVIPFAGGSPGTAILSAGNVTPQWVTLVADGTNWHIMQKN</sequence>
<reference evidence="2" key="1">
    <citation type="submission" date="2020-04" db="EMBL/GenBank/DDBJ databases">
        <authorList>
            <person name="Chiriac C."/>
            <person name="Salcher M."/>
            <person name="Ghai R."/>
            <person name="Kavagutti S V."/>
        </authorList>
    </citation>
    <scope>NUCLEOTIDE SEQUENCE</scope>
</reference>
<evidence type="ECO:0000313" key="2">
    <source>
        <dbReference type="EMBL" id="CAB4144560.1"/>
    </source>
</evidence>
<keyword evidence="1" id="KW-0812">Transmembrane</keyword>
<name>A0A6J5MHG6_9CAUD</name>
<proteinExistence type="predicted"/>